<name>A0AA88A0Y0_FICCA</name>
<proteinExistence type="predicted"/>
<dbReference type="AlphaFoldDB" id="A0AA88A0Y0"/>
<dbReference type="EMBL" id="BTGU01000016">
    <property type="protein sequence ID" value="GMN43595.1"/>
    <property type="molecule type" value="Genomic_DNA"/>
</dbReference>
<feature type="region of interest" description="Disordered" evidence="1">
    <location>
        <begin position="53"/>
        <end position="77"/>
    </location>
</feature>
<feature type="compositionally biased region" description="Polar residues" evidence="1">
    <location>
        <begin position="56"/>
        <end position="71"/>
    </location>
</feature>
<feature type="compositionally biased region" description="Polar residues" evidence="1">
    <location>
        <begin position="24"/>
        <end position="38"/>
    </location>
</feature>
<keyword evidence="3" id="KW-1185">Reference proteome</keyword>
<evidence type="ECO:0000256" key="1">
    <source>
        <dbReference type="SAM" id="MobiDB-lite"/>
    </source>
</evidence>
<comment type="caution">
    <text evidence="2">The sequence shown here is derived from an EMBL/GenBank/DDBJ whole genome shotgun (WGS) entry which is preliminary data.</text>
</comment>
<organism evidence="2 3">
    <name type="scientific">Ficus carica</name>
    <name type="common">Common fig</name>
    <dbReference type="NCBI Taxonomy" id="3494"/>
    <lineage>
        <taxon>Eukaryota</taxon>
        <taxon>Viridiplantae</taxon>
        <taxon>Streptophyta</taxon>
        <taxon>Embryophyta</taxon>
        <taxon>Tracheophyta</taxon>
        <taxon>Spermatophyta</taxon>
        <taxon>Magnoliopsida</taxon>
        <taxon>eudicotyledons</taxon>
        <taxon>Gunneridae</taxon>
        <taxon>Pentapetalae</taxon>
        <taxon>rosids</taxon>
        <taxon>fabids</taxon>
        <taxon>Rosales</taxon>
        <taxon>Moraceae</taxon>
        <taxon>Ficeae</taxon>
        <taxon>Ficus</taxon>
    </lineage>
</organism>
<accession>A0AA88A0Y0</accession>
<evidence type="ECO:0000313" key="3">
    <source>
        <dbReference type="Proteomes" id="UP001187192"/>
    </source>
</evidence>
<gene>
    <name evidence="2" type="ORF">TIFTF001_012800</name>
</gene>
<reference evidence="2" key="1">
    <citation type="submission" date="2023-07" db="EMBL/GenBank/DDBJ databases">
        <title>draft genome sequence of fig (Ficus carica).</title>
        <authorList>
            <person name="Takahashi T."/>
            <person name="Nishimura K."/>
        </authorList>
    </citation>
    <scope>NUCLEOTIDE SEQUENCE</scope>
</reference>
<feature type="region of interest" description="Disordered" evidence="1">
    <location>
        <begin position="17"/>
        <end position="38"/>
    </location>
</feature>
<sequence length="232" mass="25238">MLRVDTHVVRFHTSFAERHREEGSSSVAMQGTEEGSSEQISRLLLQAHLANKSAPYPSTTPESQPSASLPSGQPIDGALHLPYPPQSVFSFSAPVLGFRFRGGLAAERESESERGLSVMGGGVVLSSVIGHCHLFAERRVHQATRLHSGSTVDSRARVGDSLHEDYAGDCMSVSGNVDVNADYVFNDVASGIGPSTGPQRHDTRMDAMNRVRDMMADDMWDIFQSASWYKTT</sequence>
<dbReference type="Proteomes" id="UP001187192">
    <property type="component" value="Unassembled WGS sequence"/>
</dbReference>
<evidence type="ECO:0000313" key="2">
    <source>
        <dbReference type="EMBL" id="GMN43595.1"/>
    </source>
</evidence>
<protein>
    <submittedName>
        <fullName evidence="2">Uncharacterized protein</fullName>
    </submittedName>
</protein>